<feature type="region of interest" description="Disordered" evidence="5">
    <location>
        <begin position="201"/>
        <end position="243"/>
    </location>
</feature>
<dbReference type="InterPro" id="IPR038729">
    <property type="entry name" value="Rad50/SbcC_AAA"/>
</dbReference>
<keyword evidence="4" id="KW-0175">Coiled coil</keyword>
<dbReference type="PANTHER" id="PTHR32114">
    <property type="entry name" value="ABC TRANSPORTER ABCH.3"/>
    <property type="match status" value="1"/>
</dbReference>
<dbReference type="OrthoDB" id="9795626at2"/>
<dbReference type="InterPro" id="IPR027417">
    <property type="entry name" value="P-loop_NTPase"/>
</dbReference>
<evidence type="ECO:0000256" key="1">
    <source>
        <dbReference type="ARBA" id="ARBA00006930"/>
    </source>
</evidence>
<dbReference type="PANTHER" id="PTHR32114:SF2">
    <property type="entry name" value="ABC TRANSPORTER ABCH.3"/>
    <property type="match status" value="1"/>
</dbReference>
<dbReference type="GO" id="GO:0006302">
    <property type="term" value="P:double-strand break repair"/>
    <property type="evidence" value="ECO:0007669"/>
    <property type="project" value="InterPro"/>
</dbReference>
<evidence type="ECO:0000256" key="4">
    <source>
        <dbReference type="SAM" id="Coils"/>
    </source>
</evidence>
<dbReference type="Gene3D" id="3.40.50.300">
    <property type="entry name" value="P-loop containing nucleotide triphosphate hydrolases"/>
    <property type="match status" value="2"/>
</dbReference>
<dbReference type="EMBL" id="QLYX01000017">
    <property type="protein sequence ID" value="RAY11772.1"/>
    <property type="molecule type" value="Genomic_DNA"/>
</dbReference>
<comment type="caution">
    <text evidence="7">The sequence shown here is derived from an EMBL/GenBank/DDBJ whole genome shotgun (WGS) entry which is preliminary data.</text>
</comment>
<feature type="coiled-coil region" evidence="4">
    <location>
        <begin position="552"/>
        <end position="629"/>
    </location>
</feature>
<dbReference type="GO" id="GO:0016887">
    <property type="term" value="F:ATP hydrolysis activity"/>
    <property type="evidence" value="ECO:0007669"/>
    <property type="project" value="InterPro"/>
</dbReference>
<feature type="coiled-coil region" evidence="4">
    <location>
        <begin position="389"/>
        <end position="423"/>
    </location>
</feature>
<keyword evidence="8" id="KW-1185">Reference proteome</keyword>
<comment type="subunit">
    <text evidence="2">Heterodimer of SbcC and SbcD.</text>
</comment>
<evidence type="ECO:0000256" key="5">
    <source>
        <dbReference type="SAM" id="MobiDB-lite"/>
    </source>
</evidence>
<evidence type="ECO:0000256" key="3">
    <source>
        <dbReference type="ARBA" id="ARBA00013368"/>
    </source>
</evidence>
<evidence type="ECO:0000313" key="8">
    <source>
        <dbReference type="Proteomes" id="UP000251891"/>
    </source>
</evidence>
<dbReference type="AlphaFoldDB" id="A0A365GY86"/>
<reference evidence="7 8" key="1">
    <citation type="submission" date="2018-06" db="EMBL/GenBank/DDBJ databases">
        <title>Actinomadura craniellae sp. nov. isolated from marine sponge Craniella sp.</title>
        <authorList>
            <person name="Li L."/>
            <person name="Xu Q.H."/>
            <person name="Lin H.W."/>
            <person name="Lu Y.H."/>
        </authorList>
    </citation>
    <scope>NUCLEOTIDE SEQUENCE [LARGE SCALE GENOMIC DNA]</scope>
    <source>
        <strain evidence="7 8">LHW63021</strain>
    </source>
</reference>
<dbReference type="SUPFAM" id="SSF52540">
    <property type="entry name" value="P-loop containing nucleoside triphosphate hydrolases"/>
    <property type="match status" value="1"/>
</dbReference>
<accession>A0A365GY86</accession>
<dbReference type="Pfam" id="PF13558">
    <property type="entry name" value="SbcC_Walker_B"/>
    <property type="match status" value="1"/>
</dbReference>
<dbReference type="Pfam" id="PF13476">
    <property type="entry name" value="AAA_23"/>
    <property type="match status" value="1"/>
</dbReference>
<dbReference type="RefSeq" id="WP_111871349.1">
    <property type="nucleotide sequence ID" value="NZ_QLYX01000017.1"/>
</dbReference>
<gene>
    <name evidence="7" type="ORF">DPM19_29320</name>
</gene>
<dbReference type="Proteomes" id="UP000251891">
    <property type="component" value="Unassembled WGS sequence"/>
</dbReference>
<proteinExistence type="inferred from homology"/>
<feature type="coiled-coil region" evidence="4">
    <location>
        <begin position="658"/>
        <end position="712"/>
    </location>
</feature>
<evidence type="ECO:0000259" key="6">
    <source>
        <dbReference type="Pfam" id="PF13476"/>
    </source>
</evidence>
<comment type="similarity">
    <text evidence="1">Belongs to the SMC family. SbcC subfamily.</text>
</comment>
<sequence length="1007" mass="105745">MRLHRLEITAFGPFAGTQVVDFDALAGAGLFLVHGQTGAGKTSVLDAVCFALYGQVPGPRGAARGLHSDHAPPGLGPEVVLETTVRGRRLRITRSPEWERPKKRGSGTTRENARVVVQEYEHGGWTGRTTRIDEAAHLIEHLLGMTVHQFWQVAMLPQGEFAAFLRSGADKRREVLERLFATEVFAQVERWLAERRRQTGRAAEELRAEAESTADRIAELTGARRPEPAKASRPRLAEPADEPADIEVLGPWATELAGQLAAVHDETAAVLAGAEAALAAARTAADRAKALADMRRRYADALRRRDALAGHAAERSELAGRLETAARADRVVPLVRAAADRAGRADRAARRAAGRRAAVAGLVPAQAPEDVLAKAERLRRDEAAALAGRRAEEVRLRAATAELAALAAERDGLAAERAELSAALETLPGRVAELRTGLESARLGAAGLGGAEGAVADAARRLDAAVRRDRVTGLLAAAEDEHRAAVDAAQEARDRQQELRRARLDGMAAELARGLVAGEPCRVCGGTDHPAPAAPSGPAVTAADERRATAAYEQAQASREQAASRVQGHRAELDGLLENAGETPVEALAAAHAAAETAREELAEAAAGAERWAAELARAEAELTAARDRHDTVAGALTAAVTRSDELAAETDRLRAGLAEARGEDPSLEARIRRLERAADDLAEAAAAQRDAETAAGELAAARATAEEAAAEAGFGTAAEAAAAAPPEAERAALRDRIRALDTEEAAVRAVLDDPELAAAAAGPDPEPGVYAARAGAAEAAHTTARSAVDRARRRVDRLAELRGVLDRRIAAWRPAAHRHAVAAGLAAVAGGDPAVNRERMRLSAYVLAARLEQVVAAANERLGRMSSGRYVLRHTVDRTATEKGRRHGTGGLGLIVVDGWTGRERDPATLSGGESFISSLALALGLADVVTAEAGGAEIGTLFVDEGFGTLDEDALDEVMDVLDGLRDGGRAVGVVSHVAELRARIPAHLRVAKTRTGSTVTVAAP</sequence>
<evidence type="ECO:0000256" key="2">
    <source>
        <dbReference type="ARBA" id="ARBA00011322"/>
    </source>
</evidence>
<feature type="domain" description="Rad50/SbcC-type AAA" evidence="6">
    <location>
        <begin position="5"/>
        <end position="211"/>
    </location>
</feature>
<evidence type="ECO:0000313" key="7">
    <source>
        <dbReference type="EMBL" id="RAY11772.1"/>
    </source>
</evidence>
<protein>
    <recommendedName>
        <fullName evidence="3">Nuclease SbcCD subunit C</fullName>
    </recommendedName>
</protein>
<feature type="compositionally biased region" description="Basic and acidic residues" evidence="5">
    <location>
        <begin position="201"/>
        <end position="238"/>
    </location>
</feature>
<organism evidence="7 8">
    <name type="scientific">Actinomadura craniellae</name>
    <dbReference type="NCBI Taxonomy" id="2231787"/>
    <lineage>
        <taxon>Bacteria</taxon>
        <taxon>Bacillati</taxon>
        <taxon>Actinomycetota</taxon>
        <taxon>Actinomycetes</taxon>
        <taxon>Streptosporangiales</taxon>
        <taxon>Thermomonosporaceae</taxon>
        <taxon>Actinomadura</taxon>
    </lineage>
</organism>
<name>A0A365GY86_9ACTN</name>